<evidence type="ECO:0000256" key="3">
    <source>
        <dbReference type="ARBA" id="ARBA00006743"/>
    </source>
</evidence>
<evidence type="ECO:0000256" key="7">
    <source>
        <dbReference type="ARBA" id="ARBA00034478"/>
    </source>
</evidence>
<dbReference type="Pfam" id="PF02219">
    <property type="entry name" value="MTHFR"/>
    <property type="match status" value="1"/>
</dbReference>
<dbReference type="GO" id="GO:0035999">
    <property type="term" value="P:tetrahydrofolate interconversion"/>
    <property type="evidence" value="ECO:0007669"/>
    <property type="project" value="TreeGrafter"/>
</dbReference>
<dbReference type="PANTHER" id="PTHR45754">
    <property type="entry name" value="METHYLENETETRAHYDROFOLATE REDUCTASE"/>
    <property type="match status" value="1"/>
</dbReference>
<evidence type="ECO:0000256" key="4">
    <source>
        <dbReference type="ARBA" id="ARBA00022630"/>
    </source>
</evidence>
<comment type="pathway">
    <text evidence="2 9">One-carbon metabolism; tetrahydrofolate interconversion.</text>
</comment>
<evidence type="ECO:0000313" key="11">
    <source>
        <dbReference type="Proteomes" id="UP000576603"/>
    </source>
</evidence>
<dbReference type="Proteomes" id="UP000576603">
    <property type="component" value="Unassembled WGS sequence"/>
</dbReference>
<comment type="pathway">
    <text evidence="7">Amino-acid biosynthesis; L-methionine biosynthesis via de novo pathway.</text>
</comment>
<comment type="cofactor">
    <cofactor evidence="1 9">
        <name>FAD</name>
        <dbReference type="ChEBI" id="CHEBI:57692"/>
    </cofactor>
</comment>
<name>A0AAW3U7K2_XANEU</name>
<proteinExistence type="inferred from homology"/>
<protein>
    <recommendedName>
        <fullName evidence="9">Methylenetetrahydrofolate reductase</fullName>
    </recommendedName>
</protein>
<sequence>MDFGSFPLDQCVVAMPPNHHDKTARPVISTDTPNFASTVTEAYSLEVSAKDIGALTNAAPRILPGCAMFIPYLPGQNEAVRLAAAQMVRRLGFEPVPHLSARRIGSLGELQACIARLVDEAGVTRCLVIAGDPSTPKGPFPDSVSLIETGVFERSGIRTIAVAGHPEGHPILRTTEQWDVLERKCRSIQERGMAPLIVTQFGFDADIVVTWLEALRARGMTHPVRVGVPGPASVAVLARYAASCGVGACASVLSNYGISIGKLFGNAGPDRFVDRLASRLTKAHGDVRLHLFPFGGIAQSVEWVAHYRSRASQQDRMRSVRADQA</sequence>
<accession>A0AAW3U7K2</accession>
<dbReference type="EMBL" id="JACHNL010000008">
    <property type="protein sequence ID" value="MBB4725166.1"/>
    <property type="molecule type" value="Genomic_DNA"/>
</dbReference>
<evidence type="ECO:0000256" key="8">
    <source>
        <dbReference type="ARBA" id="ARBA00048628"/>
    </source>
</evidence>
<dbReference type="AlphaFoldDB" id="A0AAW3U7K2"/>
<dbReference type="CDD" id="cd00537">
    <property type="entry name" value="MTHFR"/>
    <property type="match status" value="1"/>
</dbReference>
<keyword evidence="4 9" id="KW-0285">Flavoprotein</keyword>
<keyword evidence="5 9" id="KW-0274">FAD</keyword>
<evidence type="ECO:0000256" key="5">
    <source>
        <dbReference type="ARBA" id="ARBA00022827"/>
    </source>
</evidence>
<evidence type="ECO:0000256" key="9">
    <source>
        <dbReference type="RuleBase" id="RU003862"/>
    </source>
</evidence>
<dbReference type="InterPro" id="IPR029041">
    <property type="entry name" value="FAD-linked_oxidoreductase-like"/>
</dbReference>
<comment type="catalytic activity">
    <reaction evidence="8">
        <text>(6S)-5-methyl-5,6,7,8-tetrahydrofolate + NAD(+) = (6R)-5,10-methylene-5,6,7,8-tetrahydrofolate + NADH + H(+)</text>
        <dbReference type="Rhea" id="RHEA:19821"/>
        <dbReference type="ChEBI" id="CHEBI:15378"/>
        <dbReference type="ChEBI" id="CHEBI:15636"/>
        <dbReference type="ChEBI" id="CHEBI:18608"/>
        <dbReference type="ChEBI" id="CHEBI:57540"/>
        <dbReference type="ChEBI" id="CHEBI:57945"/>
        <dbReference type="EC" id="1.5.1.54"/>
    </reaction>
    <physiologicalReaction direction="right-to-left" evidence="8">
        <dbReference type="Rhea" id="RHEA:19823"/>
    </physiologicalReaction>
</comment>
<dbReference type="InterPro" id="IPR003171">
    <property type="entry name" value="Mehydrof_redctse-like"/>
</dbReference>
<evidence type="ECO:0000313" key="10">
    <source>
        <dbReference type="EMBL" id="MBB4725166.1"/>
    </source>
</evidence>
<dbReference type="Gene3D" id="3.20.20.220">
    <property type="match status" value="1"/>
</dbReference>
<dbReference type="PANTHER" id="PTHR45754:SF3">
    <property type="entry name" value="METHYLENETETRAHYDROFOLATE REDUCTASE (NADPH)"/>
    <property type="match status" value="1"/>
</dbReference>
<reference evidence="10 11" key="1">
    <citation type="submission" date="2020-08" db="EMBL/GenBank/DDBJ databases">
        <title>Studying the diversity of plant-associated saprophytic bacteria and their role in host health and plant-pathogen interactions.</title>
        <authorList>
            <person name="Potnis N."/>
        </authorList>
    </citation>
    <scope>NUCLEOTIDE SEQUENCE [LARGE SCALE GENOMIC DNA]</scope>
    <source>
        <strain evidence="10 11">CFBP 7922</strain>
    </source>
</reference>
<comment type="caution">
    <text evidence="10">The sequence shown here is derived from an EMBL/GenBank/DDBJ whole genome shotgun (WGS) entry which is preliminary data.</text>
</comment>
<comment type="similarity">
    <text evidence="3 9">Belongs to the methylenetetrahydrofolate reductase family.</text>
</comment>
<dbReference type="GO" id="GO:0106312">
    <property type="term" value="F:methylenetetrahydrofolate reductase (NADH) activity"/>
    <property type="evidence" value="ECO:0007669"/>
    <property type="project" value="UniProtKB-EC"/>
</dbReference>
<evidence type="ECO:0000256" key="1">
    <source>
        <dbReference type="ARBA" id="ARBA00001974"/>
    </source>
</evidence>
<dbReference type="GO" id="GO:0071949">
    <property type="term" value="F:FAD binding"/>
    <property type="evidence" value="ECO:0007669"/>
    <property type="project" value="TreeGrafter"/>
</dbReference>
<dbReference type="GO" id="GO:0009086">
    <property type="term" value="P:methionine biosynthetic process"/>
    <property type="evidence" value="ECO:0007669"/>
    <property type="project" value="TreeGrafter"/>
</dbReference>
<dbReference type="GO" id="GO:0005829">
    <property type="term" value="C:cytosol"/>
    <property type="evidence" value="ECO:0007669"/>
    <property type="project" value="TreeGrafter"/>
</dbReference>
<organism evidence="10 11">
    <name type="scientific">Xanthomonas euvesicatoria</name>
    <dbReference type="NCBI Taxonomy" id="456327"/>
    <lineage>
        <taxon>Bacteria</taxon>
        <taxon>Pseudomonadati</taxon>
        <taxon>Pseudomonadota</taxon>
        <taxon>Gammaproteobacteria</taxon>
        <taxon>Lysobacterales</taxon>
        <taxon>Lysobacteraceae</taxon>
        <taxon>Xanthomonas</taxon>
    </lineage>
</organism>
<evidence type="ECO:0000256" key="2">
    <source>
        <dbReference type="ARBA" id="ARBA00004777"/>
    </source>
</evidence>
<keyword evidence="6 9" id="KW-0560">Oxidoreductase</keyword>
<dbReference type="SUPFAM" id="SSF51730">
    <property type="entry name" value="FAD-linked oxidoreductase"/>
    <property type="match status" value="1"/>
</dbReference>
<evidence type="ECO:0000256" key="6">
    <source>
        <dbReference type="ARBA" id="ARBA00023002"/>
    </source>
</evidence>
<gene>
    <name evidence="10" type="ORF">FHY32_003557</name>
</gene>